<dbReference type="PANTHER" id="PTHR46564">
    <property type="entry name" value="TRANSPOSASE"/>
    <property type="match status" value="1"/>
</dbReference>
<dbReference type="Proteomes" id="UP000235388">
    <property type="component" value="Unassembled WGS sequence"/>
</dbReference>
<dbReference type="PANTHER" id="PTHR46564:SF1">
    <property type="entry name" value="TRANSPOSASE"/>
    <property type="match status" value="1"/>
</dbReference>
<dbReference type="STRING" id="200324.A0A2N5S9E7"/>
<evidence type="ECO:0000313" key="1">
    <source>
        <dbReference type="EMBL" id="PLW09856.1"/>
    </source>
</evidence>
<keyword evidence="2" id="KW-1185">Reference proteome</keyword>
<sequence length="185" mass="21393">MRHPPIRTIPLPIHVHILCRLRPPGSAFDHRPACRTKKAIQMAFVKYDKGVKVIVVSLRQRGYSLEEINETLELKISSDGWTFIVEREMWSATQPCMRNEGVLLRSQEKRPNLSSLRSTTIRRSELRIRLNLTNKIARTVHPAQSEDQRAKYINEIGPFPLSYFVFVDECAVSPRSHSCNYARSH</sequence>
<organism evidence="1 2">
    <name type="scientific">Puccinia coronata f. sp. avenae</name>
    <dbReference type="NCBI Taxonomy" id="200324"/>
    <lineage>
        <taxon>Eukaryota</taxon>
        <taxon>Fungi</taxon>
        <taxon>Dikarya</taxon>
        <taxon>Basidiomycota</taxon>
        <taxon>Pucciniomycotina</taxon>
        <taxon>Pucciniomycetes</taxon>
        <taxon>Pucciniales</taxon>
        <taxon>Pucciniaceae</taxon>
        <taxon>Puccinia</taxon>
    </lineage>
</organism>
<dbReference type="OrthoDB" id="10645983at2759"/>
<name>A0A2N5S9E7_9BASI</name>
<comment type="caution">
    <text evidence="1">The sequence shown here is derived from an EMBL/GenBank/DDBJ whole genome shotgun (WGS) entry which is preliminary data.</text>
</comment>
<dbReference type="AlphaFoldDB" id="A0A2N5S9E7"/>
<proteinExistence type="predicted"/>
<dbReference type="EMBL" id="PGCJ01001085">
    <property type="protein sequence ID" value="PLW09856.1"/>
    <property type="molecule type" value="Genomic_DNA"/>
</dbReference>
<gene>
    <name evidence="1" type="ORF">PCANC_21378</name>
</gene>
<accession>A0A2N5S9E7</accession>
<evidence type="ECO:0000313" key="2">
    <source>
        <dbReference type="Proteomes" id="UP000235388"/>
    </source>
</evidence>
<reference evidence="1 2" key="1">
    <citation type="submission" date="2017-11" db="EMBL/GenBank/DDBJ databases">
        <title>De novo assembly and phasing of dikaryotic genomes from two isolates of Puccinia coronata f. sp. avenae, the causal agent of oat crown rust.</title>
        <authorList>
            <person name="Miller M.E."/>
            <person name="Zhang Y."/>
            <person name="Omidvar V."/>
            <person name="Sperschneider J."/>
            <person name="Schwessinger B."/>
            <person name="Raley C."/>
            <person name="Palmer J.M."/>
            <person name="Garnica D."/>
            <person name="Upadhyaya N."/>
            <person name="Rathjen J."/>
            <person name="Taylor J.M."/>
            <person name="Park R.F."/>
            <person name="Dodds P.N."/>
            <person name="Hirsch C.D."/>
            <person name="Kianian S.F."/>
            <person name="Figueroa M."/>
        </authorList>
    </citation>
    <scope>NUCLEOTIDE SEQUENCE [LARGE SCALE GENOMIC DNA]</scope>
    <source>
        <strain evidence="1">12NC29</strain>
    </source>
</reference>
<protein>
    <submittedName>
        <fullName evidence="1">Uncharacterized protein</fullName>
    </submittedName>
</protein>